<gene>
    <name evidence="5" type="ORF">CHH72_14975</name>
</gene>
<dbReference type="Gene3D" id="3.90.1150.10">
    <property type="entry name" value="Aspartate Aminotransferase, domain 1"/>
    <property type="match status" value="1"/>
</dbReference>
<dbReference type="InterPro" id="IPR015421">
    <property type="entry name" value="PyrdxlP-dep_Trfase_major"/>
</dbReference>
<keyword evidence="2 5" id="KW-0032">Aminotransferase</keyword>
<dbReference type="InterPro" id="IPR015424">
    <property type="entry name" value="PyrdxlP-dep_Trfase"/>
</dbReference>
<dbReference type="GO" id="GO:0030170">
    <property type="term" value="F:pyridoxal phosphate binding"/>
    <property type="evidence" value="ECO:0007669"/>
    <property type="project" value="InterPro"/>
</dbReference>
<feature type="domain" description="Aminotransferase class I/classII large" evidence="4">
    <location>
        <begin position="35"/>
        <end position="383"/>
    </location>
</feature>
<organism evidence="5 6">
    <name type="scientific">Shouchella clausii</name>
    <name type="common">Alkalihalobacillus clausii</name>
    <dbReference type="NCBI Taxonomy" id="79880"/>
    <lineage>
        <taxon>Bacteria</taxon>
        <taxon>Bacillati</taxon>
        <taxon>Bacillota</taxon>
        <taxon>Bacilli</taxon>
        <taxon>Bacillales</taxon>
        <taxon>Bacillaceae</taxon>
        <taxon>Shouchella</taxon>
    </lineage>
</organism>
<reference evidence="5 6" key="1">
    <citation type="submission" date="2017-07" db="EMBL/GenBank/DDBJ databases">
        <title>Isolation and whole genome analysis of endospore-forming bacteria from heroin.</title>
        <authorList>
            <person name="Kalinowski J."/>
            <person name="Ahrens B."/>
            <person name="Al-Dilaimi A."/>
            <person name="Winkler A."/>
            <person name="Wibberg D."/>
            <person name="Schleenbecker U."/>
            <person name="Ruckert C."/>
            <person name="Wolfel R."/>
            <person name="Grass G."/>
        </authorList>
    </citation>
    <scope>NUCLEOTIDE SEQUENCE [LARGE SCALE GENOMIC DNA]</scope>
    <source>
        <strain evidence="5 6">7539</strain>
    </source>
</reference>
<dbReference type="Proteomes" id="UP000216207">
    <property type="component" value="Unassembled WGS sequence"/>
</dbReference>
<evidence type="ECO:0000256" key="2">
    <source>
        <dbReference type="ARBA" id="ARBA00022576"/>
    </source>
</evidence>
<proteinExistence type="predicted"/>
<evidence type="ECO:0000256" key="3">
    <source>
        <dbReference type="ARBA" id="ARBA00022679"/>
    </source>
</evidence>
<dbReference type="InterPro" id="IPR015422">
    <property type="entry name" value="PyrdxlP-dep_Trfase_small"/>
</dbReference>
<dbReference type="InterPro" id="IPR004839">
    <property type="entry name" value="Aminotransferase_I/II_large"/>
</dbReference>
<evidence type="ECO:0000313" key="5">
    <source>
        <dbReference type="EMBL" id="PAE88222.1"/>
    </source>
</evidence>
<dbReference type="GO" id="GO:0008483">
    <property type="term" value="F:transaminase activity"/>
    <property type="evidence" value="ECO:0007669"/>
    <property type="project" value="UniProtKB-KW"/>
</dbReference>
<protein>
    <submittedName>
        <fullName evidence="5">Pyridoxal phosphate-dependent aminotransferase</fullName>
    </submittedName>
</protein>
<comment type="caution">
    <text evidence="5">The sequence shown here is derived from an EMBL/GenBank/DDBJ whole genome shotgun (WGS) entry which is preliminary data.</text>
</comment>
<accession>A0A268NXG6</accession>
<dbReference type="NCBIfam" id="NF005977">
    <property type="entry name" value="PRK08068.1"/>
    <property type="match status" value="1"/>
</dbReference>
<keyword evidence="3 5" id="KW-0808">Transferase</keyword>
<evidence type="ECO:0000259" key="4">
    <source>
        <dbReference type="Pfam" id="PF00155"/>
    </source>
</evidence>
<dbReference type="CDD" id="cd00609">
    <property type="entry name" value="AAT_like"/>
    <property type="match status" value="1"/>
</dbReference>
<comment type="cofactor">
    <cofactor evidence="1">
        <name>pyridoxal 5'-phosphate</name>
        <dbReference type="ChEBI" id="CHEBI:597326"/>
    </cofactor>
</comment>
<dbReference type="InterPro" id="IPR050881">
    <property type="entry name" value="LL-DAP_aminotransferase"/>
</dbReference>
<dbReference type="PANTHER" id="PTHR42832:SF3">
    <property type="entry name" value="L-GLUTAMINE--4-(METHYLSULFANYL)-2-OXOBUTANOATE AMINOTRANSFERASE"/>
    <property type="match status" value="1"/>
</dbReference>
<evidence type="ECO:0000313" key="6">
    <source>
        <dbReference type="Proteomes" id="UP000216207"/>
    </source>
</evidence>
<dbReference type="RefSeq" id="WP_082369276.1">
    <property type="nucleotide sequence ID" value="NZ_CP012475.1"/>
</dbReference>
<dbReference type="AlphaFoldDB" id="A0A268NXG6"/>
<name>A0A268NXG6_SHOCL</name>
<dbReference type="Gene3D" id="3.40.640.10">
    <property type="entry name" value="Type I PLP-dependent aspartate aminotransferase-like (Major domain)"/>
    <property type="match status" value="1"/>
</dbReference>
<dbReference type="PANTHER" id="PTHR42832">
    <property type="entry name" value="AMINO ACID AMINOTRANSFERASE"/>
    <property type="match status" value="1"/>
</dbReference>
<sequence>MAMDIQQAKMMEQLPSQFFAKLVNKAQRLAQEHNDLINLGQGNHDQPTPAFIVEALREASSEPQFHRYGPFRGYPFLKEAIAAYYKQQYGVELDPETEVAIVPGTKTAIVELCQCLLNKGDMALVPDPGYPDYLSGIAITGAIAKPMPLLRNNRFLPDYHELGSDVLDKAKMMFLNYPNNPTGATADARFFADTVAVARSHCIPVIHDFAYGAIGFNGTPCSFLQQEGAKDVGVELFTMSKLYNMAGWRVGFVLGNKEIVAMLEELQDHYHCSLFGGLQAASACALQSDQSSVHELVGLYKERSEALWEAAQEIGWQVEQPSGSFFAWLPVPKGYTSEEFSELLLDKAHLVVAPGNGFGQYGEGYVRIGLLADKTTLREAIARVGNLNLF</sequence>
<dbReference type="SUPFAM" id="SSF53383">
    <property type="entry name" value="PLP-dependent transferases"/>
    <property type="match status" value="1"/>
</dbReference>
<dbReference type="Pfam" id="PF00155">
    <property type="entry name" value="Aminotran_1_2"/>
    <property type="match status" value="1"/>
</dbReference>
<dbReference type="EMBL" id="NPCC01000023">
    <property type="protein sequence ID" value="PAE88222.1"/>
    <property type="molecule type" value="Genomic_DNA"/>
</dbReference>
<evidence type="ECO:0000256" key="1">
    <source>
        <dbReference type="ARBA" id="ARBA00001933"/>
    </source>
</evidence>